<dbReference type="OrthoDB" id="1685177at2"/>
<reference evidence="2 3" key="1">
    <citation type="submission" date="2015-09" db="EMBL/GenBank/DDBJ databases">
        <authorList>
            <consortium name="Pathogen Informatics"/>
        </authorList>
    </citation>
    <scope>NUCLEOTIDE SEQUENCE [LARGE SCALE GENOMIC DNA]</scope>
    <source>
        <strain evidence="2 3">2789STDY5834876</strain>
    </source>
</reference>
<organism evidence="2 3">
    <name type="scientific">Faecalicatena contorta</name>
    <dbReference type="NCBI Taxonomy" id="39482"/>
    <lineage>
        <taxon>Bacteria</taxon>
        <taxon>Bacillati</taxon>
        <taxon>Bacillota</taxon>
        <taxon>Clostridia</taxon>
        <taxon>Lachnospirales</taxon>
        <taxon>Lachnospiraceae</taxon>
        <taxon>Faecalicatena</taxon>
    </lineage>
</organism>
<gene>
    <name evidence="2" type="ORF">ERS852491_00319</name>
</gene>
<dbReference type="InterPro" id="IPR001387">
    <property type="entry name" value="Cro/C1-type_HTH"/>
</dbReference>
<sequence length="163" mass="18299">MDVGCENTGISIYFQCRILAAKHNENLKSRESASEYFGISVSSLANYERGITVPPMDLVMMMSEVYNAPQLKNLYCLNQCPLGKEQPISAKVKTLEEVTVSIVAKLDEDEVSDMKRQLLQIAEDGKISPEEEEDFREVSVQLDKLAVAISELKLLKQKLLRKG</sequence>
<dbReference type="Proteomes" id="UP000095544">
    <property type="component" value="Unassembled WGS sequence"/>
</dbReference>
<dbReference type="STRING" id="39482.ERS852491_00319"/>
<dbReference type="PROSITE" id="PS50943">
    <property type="entry name" value="HTH_CROC1"/>
    <property type="match status" value="1"/>
</dbReference>
<dbReference type="EMBL" id="CYZU01000002">
    <property type="protein sequence ID" value="CUN71634.1"/>
    <property type="molecule type" value="Genomic_DNA"/>
</dbReference>
<accession>A0A173Z5Y6</accession>
<name>A0A173Z5Y6_9FIRM</name>
<dbReference type="SUPFAM" id="SSF47413">
    <property type="entry name" value="lambda repressor-like DNA-binding domains"/>
    <property type="match status" value="1"/>
</dbReference>
<evidence type="ECO:0000313" key="2">
    <source>
        <dbReference type="EMBL" id="CUN71634.1"/>
    </source>
</evidence>
<feature type="domain" description="HTH cro/C1-type" evidence="1">
    <location>
        <begin position="29"/>
        <end position="74"/>
    </location>
</feature>
<dbReference type="Pfam" id="PF01381">
    <property type="entry name" value="HTH_3"/>
    <property type="match status" value="1"/>
</dbReference>
<dbReference type="RefSeq" id="WP_055150309.1">
    <property type="nucleotide sequence ID" value="NZ_CYZU01000002.1"/>
</dbReference>
<evidence type="ECO:0000259" key="1">
    <source>
        <dbReference type="PROSITE" id="PS50943"/>
    </source>
</evidence>
<protein>
    <recommendedName>
        <fullName evidence="1">HTH cro/C1-type domain-containing protein</fullName>
    </recommendedName>
</protein>
<dbReference type="CDD" id="cd00093">
    <property type="entry name" value="HTH_XRE"/>
    <property type="match status" value="1"/>
</dbReference>
<dbReference type="GO" id="GO:0003677">
    <property type="term" value="F:DNA binding"/>
    <property type="evidence" value="ECO:0007669"/>
    <property type="project" value="InterPro"/>
</dbReference>
<dbReference type="AlphaFoldDB" id="A0A173Z5Y6"/>
<proteinExistence type="predicted"/>
<dbReference type="InterPro" id="IPR010982">
    <property type="entry name" value="Lambda_DNA-bd_dom_sf"/>
</dbReference>
<evidence type="ECO:0000313" key="3">
    <source>
        <dbReference type="Proteomes" id="UP000095544"/>
    </source>
</evidence>